<accession>X0RW26</accession>
<protein>
    <submittedName>
        <fullName evidence="1">Uncharacterized protein</fullName>
    </submittedName>
</protein>
<reference evidence="1" key="1">
    <citation type="journal article" date="2014" name="Front. Microbiol.">
        <title>High frequency of phylogenetically diverse reductive dehalogenase-homologous genes in deep subseafloor sedimentary metagenomes.</title>
        <authorList>
            <person name="Kawai M."/>
            <person name="Futagami T."/>
            <person name="Toyoda A."/>
            <person name="Takaki Y."/>
            <person name="Nishi S."/>
            <person name="Hori S."/>
            <person name="Arai W."/>
            <person name="Tsubouchi T."/>
            <person name="Morono Y."/>
            <person name="Uchiyama I."/>
            <person name="Ito T."/>
            <person name="Fujiyama A."/>
            <person name="Inagaki F."/>
            <person name="Takami H."/>
        </authorList>
    </citation>
    <scope>NUCLEOTIDE SEQUENCE</scope>
    <source>
        <strain evidence="1">Expedition CK06-06</strain>
    </source>
</reference>
<proteinExistence type="predicted"/>
<sequence>MKFQRMFAKIKHLIITQTDLDSKTLFKLLDIMYQCLSNTEIEKYNLLLKDLYEWKTIQKSLTKCIKEYEINNLENELELLKISINL</sequence>
<name>X0RW26_9ZZZZ</name>
<organism evidence="1">
    <name type="scientific">marine sediment metagenome</name>
    <dbReference type="NCBI Taxonomy" id="412755"/>
    <lineage>
        <taxon>unclassified sequences</taxon>
        <taxon>metagenomes</taxon>
        <taxon>ecological metagenomes</taxon>
    </lineage>
</organism>
<dbReference type="AlphaFoldDB" id="X0RW26"/>
<dbReference type="EMBL" id="BARS01007509">
    <property type="protein sequence ID" value="GAF67241.1"/>
    <property type="molecule type" value="Genomic_DNA"/>
</dbReference>
<gene>
    <name evidence="1" type="ORF">S01H1_14435</name>
</gene>
<evidence type="ECO:0000313" key="1">
    <source>
        <dbReference type="EMBL" id="GAF67241.1"/>
    </source>
</evidence>
<comment type="caution">
    <text evidence="1">The sequence shown here is derived from an EMBL/GenBank/DDBJ whole genome shotgun (WGS) entry which is preliminary data.</text>
</comment>